<feature type="compositionally biased region" description="Basic and acidic residues" evidence="1">
    <location>
        <begin position="322"/>
        <end position="350"/>
    </location>
</feature>
<gene>
    <name evidence="3" type="ORF">GC722_02260</name>
</gene>
<evidence type="ECO:0000313" key="3">
    <source>
        <dbReference type="EMBL" id="MVA74860.1"/>
    </source>
</evidence>
<feature type="compositionally biased region" description="Low complexity" evidence="1">
    <location>
        <begin position="442"/>
        <end position="466"/>
    </location>
</feature>
<dbReference type="Pfam" id="PF25547">
    <property type="entry name" value="WXG100_2"/>
    <property type="match status" value="1"/>
</dbReference>
<feature type="compositionally biased region" description="Gly residues" evidence="1">
    <location>
        <begin position="491"/>
        <end position="503"/>
    </location>
</feature>
<dbReference type="EMBL" id="WPCU01000003">
    <property type="protein sequence ID" value="MVA74860.1"/>
    <property type="molecule type" value="Genomic_DNA"/>
</dbReference>
<dbReference type="Proteomes" id="UP000435304">
    <property type="component" value="Unassembled WGS sequence"/>
</dbReference>
<evidence type="ECO:0000256" key="1">
    <source>
        <dbReference type="SAM" id="MobiDB-lite"/>
    </source>
</evidence>
<feature type="compositionally biased region" description="Low complexity" evidence="1">
    <location>
        <begin position="504"/>
        <end position="521"/>
    </location>
</feature>
<dbReference type="InterPro" id="IPR057746">
    <property type="entry name" value="CpnT-like_N"/>
</dbReference>
<feature type="domain" description="Outer membrane channel protein CpnT-like N-terminal" evidence="2">
    <location>
        <begin position="11"/>
        <end position="117"/>
    </location>
</feature>
<reference evidence="3 4" key="1">
    <citation type="submission" date="2019-12" db="EMBL/GenBank/DDBJ databases">
        <title>Auraticoccus cholistani sp. nov., an actinomycete isolated from soil of Cholistan desert.</title>
        <authorList>
            <person name="Cheema M.T."/>
        </authorList>
    </citation>
    <scope>NUCLEOTIDE SEQUENCE [LARGE SCALE GENOMIC DNA]</scope>
    <source>
        <strain evidence="3 4">F435</strain>
    </source>
</reference>
<feature type="compositionally biased region" description="Pro residues" evidence="1">
    <location>
        <begin position="279"/>
        <end position="297"/>
    </location>
</feature>
<evidence type="ECO:0000259" key="2">
    <source>
        <dbReference type="Pfam" id="PF25547"/>
    </source>
</evidence>
<feature type="compositionally biased region" description="Low complexity" evidence="1">
    <location>
        <begin position="217"/>
        <end position="228"/>
    </location>
</feature>
<accession>A0A6A9V062</accession>
<feature type="compositionally biased region" description="Low complexity" evidence="1">
    <location>
        <begin position="384"/>
        <end position="393"/>
    </location>
</feature>
<feature type="compositionally biased region" description="Low complexity" evidence="1">
    <location>
        <begin position="545"/>
        <end position="578"/>
    </location>
</feature>
<dbReference type="AlphaFoldDB" id="A0A6A9V062"/>
<feature type="region of interest" description="Disordered" evidence="1">
    <location>
        <begin position="176"/>
        <end position="614"/>
    </location>
</feature>
<feature type="compositionally biased region" description="Gly residues" evidence="1">
    <location>
        <begin position="394"/>
        <end position="405"/>
    </location>
</feature>
<name>A0A6A9V062_9ACTN</name>
<keyword evidence="4" id="KW-1185">Reference proteome</keyword>
<protein>
    <recommendedName>
        <fullName evidence="2">Outer membrane channel protein CpnT-like N-terminal domain-containing protein</fullName>
    </recommendedName>
</protein>
<organism evidence="3 4">
    <name type="scientific">Auraticoccus cholistanensis</name>
    <dbReference type="NCBI Taxonomy" id="2656650"/>
    <lineage>
        <taxon>Bacteria</taxon>
        <taxon>Bacillati</taxon>
        <taxon>Actinomycetota</taxon>
        <taxon>Actinomycetes</taxon>
        <taxon>Propionibacteriales</taxon>
        <taxon>Propionibacteriaceae</taxon>
        <taxon>Auraticoccus</taxon>
    </lineage>
</organism>
<feature type="compositionally biased region" description="Pro residues" evidence="1">
    <location>
        <begin position="432"/>
        <end position="441"/>
    </location>
</feature>
<comment type="caution">
    <text evidence="3">The sequence shown here is derived from an EMBL/GenBank/DDBJ whole genome shotgun (WGS) entry which is preliminary data.</text>
</comment>
<evidence type="ECO:0000313" key="4">
    <source>
        <dbReference type="Proteomes" id="UP000435304"/>
    </source>
</evidence>
<proteinExistence type="predicted"/>
<sequence length="998" mass="100410">MITVADHWSIPDWVWQGRFPETDEDGLLALAETWDRAATAADERAGELRQRFDRLAQSHLGPAADAVQRKGTVTREWVGAVAEGATTLATGCRTAARLVVRAKEASNLVLAALQAATAEELRDPRNLLPPTLLLQRLRSQQVAAAAHVQAISEALVESLAAVDLDVTISPDLSAPAAGAGGGGVQNVSTSTDPLTDAGLSPAADVPVDLGLPEAVTGPDGQPVGVDGEPPVPPPASSPEQQALRDRYRDLLNAPGEDTPVPEVDLDQTAAELDPDGEGPEPPRLPGLPLPGDPLPPLDPRDPSGTGGPDPEEPLDPAAPLDRGGHHDHPGRQGDTPPGHRDPDDSPRDIRPLGSPASPASPPRHDSWPSTAPPVHTGAPPAAPDPVAAEAPRGPSGGSTGWSGGGHQHHTPPPAVAVPGPGGGWSPEVPAAPLQPAPPAPDTSPGTGAAGVAPAPEVTAPWQNAPGAGAGAGSGAPAAPGGGYPAAPGQPSGVGPGTPTGGPSGPAAPGPAVQAPGAIAPGAPAPAPSAPLSTGPGYGPLRETFAGAPPAAAVPPAGSGVAPGSAAAPPAAQSGQPGVVAPRPPERGAAAQPAPVPQQPDPMALPAAGADDPDRTATALLTGAALAAAAVGLAAAFTDLRRPVPAVLGGGGVGGPLWPAQFGPEPAPLAVLPAGMDTPYQLVLAPGQTEALLDGRQDTLSGLLHPLSQVVQLRTPAELFGALGLGFELLEPGGGSVRVHDAGAASVDVLRFAGVREADLVVPVAADVADPRRGLPALVRDHARPWTGTGWAPGSTSTHPIEEVELLPQRAVAVPHLAEIWRLHADGHAEHVATWSARSAAWSGPEVPPAAALPGRRLDNGHFAQLDDGTLHESVVLTDRHTVLVGRGVAAPAEFHPVADGTRRTVVDAERVVATVGVSTLAGWRGADVQPLRRVEDLVLVRYVGGSRAEAAALGFSPITQGEWMPLWVAVAELSGPVEDTRVYPQPVPVEQSLAAGLR</sequence>
<feature type="compositionally biased region" description="Gly residues" evidence="1">
    <location>
        <begin position="467"/>
        <end position="483"/>
    </location>
</feature>
<dbReference type="RefSeq" id="WP_156607516.1">
    <property type="nucleotide sequence ID" value="NZ_WPCU01000003.1"/>
</dbReference>